<keyword evidence="2" id="KW-0812">Transmembrane</keyword>
<reference evidence="3" key="2">
    <citation type="journal article" date="2021" name="PeerJ">
        <title>Extensive microbial diversity within the chicken gut microbiome revealed by metagenomics and culture.</title>
        <authorList>
            <person name="Gilroy R."/>
            <person name="Ravi A."/>
            <person name="Getino M."/>
            <person name="Pursley I."/>
            <person name="Horton D.L."/>
            <person name="Alikhan N.F."/>
            <person name="Baker D."/>
            <person name="Gharbi K."/>
            <person name="Hall N."/>
            <person name="Watson M."/>
            <person name="Adriaenssens E.M."/>
            <person name="Foster-Nyarko E."/>
            <person name="Jarju S."/>
            <person name="Secka A."/>
            <person name="Antonio M."/>
            <person name="Oren A."/>
            <person name="Chaudhuri R.R."/>
            <person name="La Ragione R."/>
            <person name="Hildebrand F."/>
            <person name="Pallen M.J."/>
        </authorList>
    </citation>
    <scope>NUCLEOTIDE SEQUENCE</scope>
    <source>
        <strain evidence="3">ChiGjej1B1-24693</strain>
    </source>
</reference>
<name>A0A9D1GZK3_9ACTN</name>
<dbReference type="AlphaFoldDB" id="A0A9D1GZK3"/>
<evidence type="ECO:0000313" key="3">
    <source>
        <dbReference type="EMBL" id="HIT75665.1"/>
    </source>
</evidence>
<evidence type="ECO:0000256" key="1">
    <source>
        <dbReference type="SAM" id="MobiDB-lite"/>
    </source>
</evidence>
<evidence type="ECO:0000256" key="2">
    <source>
        <dbReference type="SAM" id="Phobius"/>
    </source>
</evidence>
<feature type="transmembrane region" description="Helical" evidence="2">
    <location>
        <begin position="26"/>
        <end position="47"/>
    </location>
</feature>
<feature type="transmembrane region" description="Helical" evidence="2">
    <location>
        <begin position="59"/>
        <end position="78"/>
    </location>
</feature>
<reference evidence="3" key="1">
    <citation type="submission" date="2020-10" db="EMBL/GenBank/DDBJ databases">
        <authorList>
            <person name="Gilroy R."/>
        </authorList>
    </citation>
    <scope>NUCLEOTIDE SEQUENCE</scope>
    <source>
        <strain evidence="3">ChiGjej1B1-24693</strain>
    </source>
</reference>
<feature type="region of interest" description="Disordered" evidence="1">
    <location>
        <begin position="88"/>
        <end position="109"/>
    </location>
</feature>
<evidence type="ECO:0000313" key="4">
    <source>
        <dbReference type="Proteomes" id="UP000886842"/>
    </source>
</evidence>
<sequence>MSENTIPEERPVTHVEKVGAFDIRNFIGALIGLYGIILVVLGLVAFNEVEADRTGGLNANLWAGVGMVVVAALFILWARLEPLKVEVQSDPSGEVPTDIAPVEERDDQA</sequence>
<dbReference type="EMBL" id="DVLP01000264">
    <property type="protein sequence ID" value="HIT75665.1"/>
    <property type="molecule type" value="Genomic_DNA"/>
</dbReference>
<accession>A0A9D1GZK3</accession>
<gene>
    <name evidence="3" type="ORF">IAA98_08780</name>
</gene>
<organism evidence="3 4">
    <name type="scientific">Candidatus Avipropionibacterium avicola</name>
    <dbReference type="NCBI Taxonomy" id="2840701"/>
    <lineage>
        <taxon>Bacteria</taxon>
        <taxon>Bacillati</taxon>
        <taxon>Actinomycetota</taxon>
        <taxon>Actinomycetes</taxon>
        <taxon>Propionibacteriales</taxon>
        <taxon>Propionibacteriaceae</taxon>
        <taxon>Propionibacteriaceae incertae sedis</taxon>
        <taxon>Candidatus Avipropionibacterium</taxon>
    </lineage>
</organism>
<keyword evidence="2" id="KW-0472">Membrane</keyword>
<proteinExistence type="predicted"/>
<protein>
    <submittedName>
        <fullName evidence="3">Uncharacterized protein</fullName>
    </submittedName>
</protein>
<dbReference type="Proteomes" id="UP000886842">
    <property type="component" value="Unassembled WGS sequence"/>
</dbReference>
<comment type="caution">
    <text evidence="3">The sequence shown here is derived from an EMBL/GenBank/DDBJ whole genome shotgun (WGS) entry which is preliminary data.</text>
</comment>
<keyword evidence="2" id="KW-1133">Transmembrane helix</keyword>